<sequence>MNLHQNLRISLRSKNKLIYLEQPLIPLLLPAASQAACDAYDALFDTQNEMACLMLGSMSPDLQRALENYKEYDMIQELKTMFEEQAKHELRERSRRTKRRNRKGQRVRTRERLSLLILPSPRSHRQLRNIIRQRTQSATTGHRRRRKMKHGALNLYVGNEMPAAVEAIRSFDLVLPNGLVIILDNCHYAPSITRAIPCDGIYEIDMHNLYPNVSFVYNVSNKKAKRVLDSTYLWHCRLGHIKRIEKLQRYPKETMGYYFYNPHENNIFVACYAEFFENKLSLQEASGSHGLLEASRSDVGLELIQEDDTQLSNDTSKRHDEVEPNEVRPHSLEIPIRRSERISQAADRYGFYVDAKEHDMGDINEPPNYRYALSDPKSDKWLHAMNAEMQFMKDNQV</sequence>
<evidence type="ECO:0000256" key="1">
    <source>
        <dbReference type="SAM" id="MobiDB-lite"/>
    </source>
</evidence>
<organism evidence="2">
    <name type="scientific">Tanacetum cinerariifolium</name>
    <name type="common">Dalmatian daisy</name>
    <name type="synonym">Chrysanthemum cinerariifolium</name>
    <dbReference type="NCBI Taxonomy" id="118510"/>
    <lineage>
        <taxon>Eukaryota</taxon>
        <taxon>Viridiplantae</taxon>
        <taxon>Streptophyta</taxon>
        <taxon>Embryophyta</taxon>
        <taxon>Tracheophyta</taxon>
        <taxon>Spermatophyta</taxon>
        <taxon>Magnoliopsida</taxon>
        <taxon>eudicotyledons</taxon>
        <taxon>Gunneridae</taxon>
        <taxon>Pentapetalae</taxon>
        <taxon>asterids</taxon>
        <taxon>campanulids</taxon>
        <taxon>Asterales</taxon>
        <taxon>Asteraceae</taxon>
        <taxon>Asteroideae</taxon>
        <taxon>Anthemideae</taxon>
        <taxon>Anthemidinae</taxon>
        <taxon>Tanacetum</taxon>
    </lineage>
</organism>
<feature type="region of interest" description="Disordered" evidence="1">
    <location>
        <begin position="307"/>
        <end position="327"/>
    </location>
</feature>
<reference evidence="2" key="1">
    <citation type="journal article" date="2019" name="Sci. Rep.">
        <title>Draft genome of Tanacetum cinerariifolium, the natural source of mosquito coil.</title>
        <authorList>
            <person name="Yamashiro T."/>
            <person name="Shiraishi A."/>
            <person name="Satake H."/>
            <person name="Nakayama K."/>
        </authorList>
    </citation>
    <scope>NUCLEOTIDE SEQUENCE</scope>
</reference>
<feature type="compositionally biased region" description="Basic residues" evidence="1">
    <location>
        <begin position="93"/>
        <end position="107"/>
    </location>
</feature>
<gene>
    <name evidence="2" type="ORF">Tci_027503</name>
</gene>
<feature type="region of interest" description="Disordered" evidence="1">
    <location>
        <begin position="88"/>
        <end position="107"/>
    </location>
</feature>
<evidence type="ECO:0000313" key="2">
    <source>
        <dbReference type="EMBL" id="GEU55525.1"/>
    </source>
</evidence>
<accession>A0A6L2L5H1</accession>
<protein>
    <recommendedName>
        <fullName evidence="3">GAG-pre-integrase domain-containing protein</fullName>
    </recommendedName>
</protein>
<feature type="compositionally biased region" description="Basic and acidic residues" evidence="1">
    <location>
        <begin position="315"/>
        <end position="327"/>
    </location>
</feature>
<evidence type="ECO:0008006" key="3">
    <source>
        <dbReference type="Google" id="ProtNLM"/>
    </source>
</evidence>
<comment type="caution">
    <text evidence="2">The sequence shown here is derived from an EMBL/GenBank/DDBJ whole genome shotgun (WGS) entry which is preliminary data.</text>
</comment>
<proteinExistence type="predicted"/>
<name>A0A6L2L5H1_TANCI</name>
<dbReference type="EMBL" id="BKCJ010003511">
    <property type="protein sequence ID" value="GEU55525.1"/>
    <property type="molecule type" value="Genomic_DNA"/>
</dbReference>
<dbReference type="AlphaFoldDB" id="A0A6L2L5H1"/>